<reference evidence="2 3" key="1">
    <citation type="submission" date="2024-10" db="EMBL/GenBank/DDBJ databases">
        <title>The Natural Products Discovery Center: Release of the First 8490 Sequenced Strains for Exploring Actinobacteria Biosynthetic Diversity.</title>
        <authorList>
            <person name="Kalkreuter E."/>
            <person name="Kautsar S.A."/>
            <person name="Yang D."/>
            <person name="Bader C.D."/>
            <person name="Teijaro C.N."/>
            <person name="Fluegel L."/>
            <person name="Davis C.M."/>
            <person name="Simpson J.R."/>
            <person name="Lauterbach L."/>
            <person name="Steele A.D."/>
            <person name="Gui C."/>
            <person name="Meng S."/>
            <person name="Li G."/>
            <person name="Viehrig K."/>
            <person name="Ye F."/>
            <person name="Su P."/>
            <person name="Kiefer A.F."/>
            <person name="Nichols A."/>
            <person name="Cepeda A.J."/>
            <person name="Yan W."/>
            <person name="Fan B."/>
            <person name="Jiang Y."/>
            <person name="Adhikari A."/>
            <person name="Zheng C.-J."/>
            <person name="Schuster L."/>
            <person name="Cowan T.M."/>
            <person name="Smanski M.J."/>
            <person name="Chevrette M.G."/>
            <person name="De Carvalho L.P.S."/>
            <person name="Shen B."/>
        </authorList>
    </citation>
    <scope>NUCLEOTIDE SEQUENCE [LARGE SCALE GENOMIC DNA]</scope>
    <source>
        <strain evidence="2 3">NPDC002593</strain>
    </source>
</reference>
<dbReference type="RefSeq" id="WP_083895679.1">
    <property type="nucleotide sequence ID" value="NZ_JBIAQY010000004.1"/>
</dbReference>
<protein>
    <submittedName>
        <fullName evidence="2">DUF397 domain-containing protein</fullName>
    </submittedName>
</protein>
<gene>
    <name evidence="2" type="ORF">ACFYXQ_14640</name>
</gene>
<name>A0ABW6RYA1_9NOCA</name>
<feature type="domain" description="DUF397" evidence="1">
    <location>
        <begin position="6"/>
        <end position="38"/>
    </location>
</feature>
<keyword evidence="3" id="KW-1185">Reference proteome</keyword>
<sequence length="45" mass="5022">MNLSDAPWFKSNYSERGKDCVEVAFYGKGAVGLRDSKNWTPSPPD</sequence>
<dbReference type="EMBL" id="JBIAQY010000004">
    <property type="protein sequence ID" value="MFF3569007.1"/>
    <property type="molecule type" value="Genomic_DNA"/>
</dbReference>
<dbReference type="Proteomes" id="UP001601992">
    <property type="component" value="Unassembled WGS sequence"/>
</dbReference>
<dbReference type="Pfam" id="PF04149">
    <property type="entry name" value="DUF397"/>
    <property type="match status" value="1"/>
</dbReference>
<evidence type="ECO:0000313" key="2">
    <source>
        <dbReference type="EMBL" id="MFF3569007.1"/>
    </source>
</evidence>
<comment type="caution">
    <text evidence="2">The sequence shown here is derived from an EMBL/GenBank/DDBJ whole genome shotgun (WGS) entry which is preliminary data.</text>
</comment>
<accession>A0ABW6RYA1</accession>
<proteinExistence type="predicted"/>
<dbReference type="InterPro" id="IPR007278">
    <property type="entry name" value="DUF397"/>
</dbReference>
<organism evidence="2 3">
    <name type="scientific">Nocardia jiangxiensis</name>
    <dbReference type="NCBI Taxonomy" id="282685"/>
    <lineage>
        <taxon>Bacteria</taxon>
        <taxon>Bacillati</taxon>
        <taxon>Actinomycetota</taxon>
        <taxon>Actinomycetes</taxon>
        <taxon>Mycobacteriales</taxon>
        <taxon>Nocardiaceae</taxon>
        <taxon>Nocardia</taxon>
    </lineage>
</organism>
<evidence type="ECO:0000313" key="3">
    <source>
        <dbReference type="Proteomes" id="UP001601992"/>
    </source>
</evidence>
<evidence type="ECO:0000259" key="1">
    <source>
        <dbReference type="Pfam" id="PF04149"/>
    </source>
</evidence>